<gene>
    <name evidence="2" type="ORF">Ana3638_13600</name>
</gene>
<dbReference type="InterPro" id="IPR021328">
    <property type="entry name" value="CotB-like"/>
</dbReference>
<evidence type="ECO:0000313" key="2">
    <source>
        <dbReference type="EMBL" id="QHQ63752.1"/>
    </source>
</evidence>
<protein>
    <submittedName>
        <fullName evidence="2">DUF2935 domain-containing protein</fullName>
    </submittedName>
</protein>
<sequence length="264" mass="30881">MFTNEVVFEHRFWLQILGDHARFIYYSLAPNEVEAIKEAKQFMDKYDELLDKAREQLSQSELDQLNQKAYELTYEFRQFKLELMALTLTAKIKVHLSTSFFNHMINELEEYLLVLIAASEGENPIFHPIHYHLRWLSDAVGHAAGVAANLDEVEKDMIEESKWYEKEFTDLFMKSVQVEGYLRTGLDNFPSLERLNEQAVNIMVPFKELLEDIMVLRSDSRLLGTLMPLMADHMAREECYYLIKLSQTAKTAKPDCNPAKPRME</sequence>
<dbReference type="KEGG" id="anr:Ana3638_13600"/>
<evidence type="ECO:0000313" key="3">
    <source>
        <dbReference type="Proteomes" id="UP000464314"/>
    </source>
</evidence>
<feature type="coiled-coil region" evidence="1">
    <location>
        <begin position="36"/>
        <end position="63"/>
    </location>
</feature>
<dbReference type="EMBL" id="CP048000">
    <property type="protein sequence ID" value="QHQ63752.1"/>
    <property type="molecule type" value="Genomic_DNA"/>
</dbReference>
<proteinExistence type="predicted"/>
<dbReference type="Pfam" id="PF11155">
    <property type="entry name" value="DUF2935"/>
    <property type="match status" value="2"/>
</dbReference>
<keyword evidence="1" id="KW-0175">Coiled coil</keyword>
<evidence type="ECO:0000256" key="1">
    <source>
        <dbReference type="SAM" id="Coils"/>
    </source>
</evidence>
<keyword evidence="3" id="KW-1185">Reference proteome</keyword>
<name>A0A6P1TTY2_9FIRM</name>
<reference evidence="2 3" key="1">
    <citation type="submission" date="2020-01" db="EMBL/GenBank/DDBJ databases">
        <title>Genome analysis of Anaerocolumna sp. CBA3638.</title>
        <authorList>
            <person name="Kim J."/>
            <person name="Roh S.W."/>
        </authorList>
    </citation>
    <scope>NUCLEOTIDE SEQUENCE [LARGE SCALE GENOMIC DNA]</scope>
    <source>
        <strain evidence="2 3">CBA3638</strain>
    </source>
</reference>
<organism evidence="2 3">
    <name type="scientific">Anaerocolumna sedimenticola</name>
    <dbReference type="NCBI Taxonomy" id="2696063"/>
    <lineage>
        <taxon>Bacteria</taxon>
        <taxon>Bacillati</taxon>
        <taxon>Bacillota</taxon>
        <taxon>Clostridia</taxon>
        <taxon>Lachnospirales</taxon>
        <taxon>Lachnospiraceae</taxon>
        <taxon>Anaerocolumna</taxon>
    </lineage>
</organism>
<dbReference type="Proteomes" id="UP000464314">
    <property type="component" value="Chromosome"/>
</dbReference>
<dbReference type="Gene3D" id="1.20.1260.120">
    <property type="entry name" value="Protein of unknown function DUF2935"/>
    <property type="match status" value="1"/>
</dbReference>
<accession>A0A6P1TTY2</accession>
<dbReference type="AlphaFoldDB" id="A0A6P1TTY2"/>
<dbReference type="SUPFAM" id="SSF158430">
    <property type="entry name" value="Bacillus cereus metalloprotein-like"/>
    <property type="match status" value="2"/>
</dbReference>